<gene>
    <name evidence="3" type="ORF">AMORRO_LOCUS9022</name>
</gene>
<evidence type="ECO:0000313" key="4">
    <source>
        <dbReference type="Proteomes" id="UP000789342"/>
    </source>
</evidence>
<organism evidence="3 4">
    <name type="scientific">Acaulospora morrowiae</name>
    <dbReference type="NCBI Taxonomy" id="94023"/>
    <lineage>
        <taxon>Eukaryota</taxon>
        <taxon>Fungi</taxon>
        <taxon>Fungi incertae sedis</taxon>
        <taxon>Mucoromycota</taxon>
        <taxon>Glomeromycotina</taxon>
        <taxon>Glomeromycetes</taxon>
        <taxon>Diversisporales</taxon>
        <taxon>Acaulosporaceae</taxon>
        <taxon>Acaulospora</taxon>
    </lineage>
</organism>
<proteinExistence type="predicted"/>
<dbReference type="InterPro" id="IPR001245">
    <property type="entry name" value="Ser-Thr/Tyr_kinase_cat_dom"/>
</dbReference>
<name>A0A9N9GW40_9GLOM</name>
<dbReference type="PROSITE" id="PS50011">
    <property type="entry name" value="PROTEIN_KINASE_DOM"/>
    <property type="match status" value="1"/>
</dbReference>
<sequence length="417" mass="48122">MRFAKENTTLTPIETQYLINEIVKAREAVDARNKRGEESFCPICKLPKHSSRYCEHCMRVKLKKEVWTSGNPKIDAFLRKHQDESPVPYCIIEWIEFRDLKNVEFLAEGGYGKVYSATWTRGWIIDWDMKENNFIREPRNVALKIFNNNNFSKNEIFQEANWNQIFTRDRTVRNFVVLGLGFTKNEEGEYMIVFDFCEGGDLRAYLQKHYKNMSWKDKIGLAWNISVDLYRISETGSIHGDLHPGNILLLRNGGSWVISDLGTCESVDAQKEQMEVKGVPPYIAPELLEGYRKTKESDIYAFGIIMWEISAGCAPLGDRSIDRVRISLGLRPPIVPGTPKIYADLMQNCWAANPRDRISAKDAAKTLQVLMRNMMENNFVDEYPVEENQSCKSQESDSSTHRTSKVFRRQLNAVLDT</sequence>
<accession>A0A9N9GW40</accession>
<dbReference type="GO" id="GO:0004674">
    <property type="term" value="F:protein serine/threonine kinase activity"/>
    <property type="evidence" value="ECO:0007669"/>
    <property type="project" value="TreeGrafter"/>
</dbReference>
<dbReference type="Proteomes" id="UP000789342">
    <property type="component" value="Unassembled WGS sequence"/>
</dbReference>
<dbReference type="OrthoDB" id="1668230at2759"/>
<dbReference type="InterPro" id="IPR011009">
    <property type="entry name" value="Kinase-like_dom_sf"/>
</dbReference>
<dbReference type="EMBL" id="CAJVPV010008343">
    <property type="protein sequence ID" value="CAG8629512.1"/>
    <property type="molecule type" value="Genomic_DNA"/>
</dbReference>
<dbReference type="SMART" id="SM00220">
    <property type="entry name" value="S_TKc"/>
    <property type="match status" value="1"/>
</dbReference>
<evidence type="ECO:0000256" key="1">
    <source>
        <dbReference type="SAM" id="MobiDB-lite"/>
    </source>
</evidence>
<dbReference type="Pfam" id="PF07714">
    <property type="entry name" value="PK_Tyr_Ser-Thr"/>
    <property type="match status" value="1"/>
</dbReference>
<dbReference type="AlphaFoldDB" id="A0A9N9GW40"/>
<feature type="domain" description="Protein kinase" evidence="2">
    <location>
        <begin position="100"/>
        <end position="371"/>
    </location>
</feature>
<keyword evidence="4" id="KW-1185">Reference proteome</keyword>
<dbReference type="GO" id="GO:0005524">
    <property type="term" value="F:ATP binding"/>
    <property type="evidence" value="ECO:0007669"/>
    <property type="project" value="InterPro"/>
</dbReference>
<evidence type="ECO:0000313" key="3">
    <source>
        <dbReference type="EMBL" id="CAG8629512.1"/>
    </source>
</evidence>
<dbReference type="InterPro" id="IPR051681">
    <property type="entry name" value="Ser/Thr_Kinases-Pseudokinases"/>
</dbReference>
<comment type="caution">
    <text evidence="3">The sequence shown here is derived from an EMBL/GenBank/DDBJ whole genome shotgun (WGS) entry which is preliminary data.</text>
</comment>
<feature type="region of interest" description="Disordered" evidence="1">
    <location>
        <begin position="386"/>
        <end position="405"/>
    </location>
</feature>
<reference evidence="3" key="1">
    <citation type="submission" date="2021-06" db="EMBL/GenBank/DDBJ databases">
        <authorList>
            <person name="Kallberg Y."/>
            <person name="Tangrot J."/>
            <person name="Rosling A."/>
        </authorList>
    </citation>
    <scope>NUCLEOTIDE SEQUENCE</scope>
    <source>
        <strain evidence="3">CL551</strain>
    </source>
</reference>
<dbReference type="SUPFAM" id="SSF56112">
    <property type="entry name" value="Protein kinase-like (PK-like)"/>
    <property type="match status" value="1"/>
</dbReference>
<dbReference type="Gene3D" id="1.10.510.10">
    <property type="entry name" value="Transferase(Phosphotransferase) domain 1"/>
    <property type="match status" value="1"/>
</dbReference>
<dbReference type="InterPro" id="IPR000719">
    <property type="entry name" value="Prot_kinase_dom"/>
</dbReference>
<dbReference type="PANTHER" id="PTHR44329">
    <property type="entry name" value="SERINE/THREONINE-PROTEIN KINASE TNNI3K-RELATED"/>
    <property type="match status" value="1"/>
</dbReference>
<evidence type="ECO:0000259" key="2">
    <source>
        <dbReference type="PROSITE" id="PS50011"/>
    </source>
</evidence>
<protein>
    <submittedName>
        <fullName evidence="3">9053_t:CDS:1</fullName>
    </submittedName>
</protein>